<evidence type="ECO:0000256" key="2">
    <source>
        <dbReference type="ARBA" id="ARBA00023125"/>
    </source>
</evidence>
<dbReference type="InterPro" id="IPR041347">
    <property type="entry name" value="MftR_C"/>
</dbReference>
<dbReference type="InterPro" id="IPR050109">
    <property type="entry name" value="HTH-type_TetR-like_transc_reg"/>
</dbReference>
<evidence type="ECO:0000256" key="5">
    <source>
        <dbReference type="SAM" id="MobiDB-lite"/>
    </source>
</evidence>
<dbReference type="Gene3D" id="1.10.10.60">
    <property type="entry name" value="Homeodomain-like"/>
    <property type="match status" value="1"/>
</dbReference>
<organism evidence="7 8">
    <name type="scientific">Dictyobacter halimunensis</name>
    <dbReference type="NCBI Taxonomy" id="3026934"/>
    <lineage>
        <taxon>Bacteria</taxon>
        <taxon>Bacillati</taxon>
        <taxon>Chloroflexota</taxon>
        <taxon>Ktedonobacteria</taxon>
        <taxon>Ktedonobacterales</taxon>
        <taxon>Dictyobacteraceae</taxon>
        <taxon>Dictyobacter</taxon>
    </lineage>
</organism>
<evidence type="ECO:0000256" key="1">
    <source>
        <dbReference type="ARBA" id="ARBA00023015"/>
    </source>
</evidence>
<dbReference type="Gene3D" id="1.10.357.10">
    <property type="entry name" value="Tetracycline Repressor, domain 2"/>
    <property type="match status" value="1"/>
</dbReference>
<dbReference type="Proteomes" id="UP001344906">
    <property type="component" value="Unassembled WGS sequence"/>
</dbReference>
<dbReference type="InterPro" id="IPR009057">
    <property type="entry name" value="Homeodomain-like_sf"/>
</dbReference>
<gene>
    <name evidence="7" type="ORF">KDH_70990</name>
</gene>
<protein>
    <submittedName>
        <fullName evidence="7">TetR family transcriptional regulator</fullName>
    </submittedName>
</protein>
<dbReference type="InterPro" id="IPR001647">
    <property type="entry name" value="HTH_TetR"/>
</dbReference>
<accession>A0ABQ6G2Q6</accession>
<proteinExistence type="predicted"/>
<dbReference type="Pfam" id="PF17754">
    <property type="entry name" value="TetR_C_14"/>
    <property type="match status" value="1"/>
</dbReference>
<feature type="compositionally biased region" description="Polar residues" evidence="5">
    <location>
        <begin position="1"/>
        <end position="14"/>
    </location>
</feature>
<dbReference type="SUPFAM" id="SSF46689">
    <property type="entry name" value="Homeodomain-like"/>
    <property type="match status" value="1"/>
</dbReference>
<keyword evidence="2 4" id="KW-0238">DNA-binding</keyword>
<keyword evidence="8" id="KW-1185">Reference proteome</keyword>
<evidence type="ECO:0000313" key="7">
    <source>
        <dbReference type="EMBL" id="GLV60279.1"/>
    </source>
</evidence>
<evidence type="ECO:0000259" key="6">
    <source>
        <dbReference type="PROSITE" id="PS50977"/>
    </source>
</evidence>
<feature type="domain" description="HTH tetR-type" evidence="6">
    <location>
        <begin position="23"/>
        <end position="83"/>
    </location>
</feature>
<comment type="caution">
    <text evidence="7">The sequence shown here is derived from an EMBL/GenBank/DDBJ whole genome shotgun (WGS) entry which is preliminary data.</text>
</comment>
<evidence type="ECO:0000313" key="8">
    <source>
        <dbReference type="Proteomes" id="UP001344906"/>
    </source>
</evidence>
<feature type="DNA-binding region" description="H-T-H motif" evidence="4">
    <location>
        <begin position="46"/>
        <end position="65"/>
    </location>
</feature>
<dbReference type="PANTHER" id="PTHR30055:SF238">
    <property type="entry name" value="MYCOFACTOCIN BIOSYNTHESIS TRANSCRIPTIONAL REGULATOR MFTR-RELATED"/>
    <property type="match status" value="1"/>
</dbReference>
<keyword evidence="1" id="KW-0805">Transcription regulation</keyword>
<dbReference type="EMBL" id="BSRI01000002">
    <property type="protein sequence ID" value="GLV60279.1"/>
    <property type="molecule type" value="Genomic_DNA"/>
</dbReference>
<dbReference type="PANTHER" id="PTHR30055">
    <property type="entry name" value="HTH-TYPE TRANSCRIPTIONAL REGULATOR RUTR"/>
    <property type="match status" value="1"/>
</dbReference>
<dbReference type="RefSeq" id="WP_338257303.1">
    <property type="nucleotide sequence ID" value="NZ_BSRI01000002.1"/>
</dbReference>
<dbReference type="PROSITE" id="PS50977">
    <property type="entry name" value="HTH_TETR_2"/>
    <property type="match status" value="1"/>
</dbReference>
<feature type="region of interest" description="Disordered" evidence="5">
    <location>
        <begin position="1"/>
        <end position="22"/>
    </location>
</feature>
<dbReference type="PRINTS" id="PR00455">
    <property type="entry name" value="HTHTETR"/>
</dbReference>
<evidence type="ECO:0000256" key="4">
    <source>
        <dbReference type="PROSITE-ProRule" id="PRU00335"/>
    </source>
</evidence>
<evidence type="ECO:0000256" key="3">
    <source>
        <dbReference type="ARBA" id="ARBA00023163"/>
    </source>
</evidence>
<dbReference type="Pfam" id="PF00440">
    <property type="entry name" value="TetR_N"/>
    <property type="match status" value="1"/>
</dbReference>
<sequence>MHDMASTTGQQPQPLSLREHKKRQAQAIIEETALRLFQQQGYEQTSIQDIANAVQMSSRTFFRYFASKEEVLFTPMRAILSAGMSTLQQVAPGESPHAALRTIMLSLAELYQQQRTSFLIRYRVAMQIPSIASIYLYTQMAVEPAICDALSSRLESATDPHRVRFLVAIYMTALRVALQDWLDDEVQGDLISLLHGYMDPLSSTDQWQQGGEDQQ</sequence>
<reference evidence="7 8" key="1">
    <citation type="submission" date="2023-02" db="EMBL/GenBank/DDBJ databases">
        <title>Dictyobacter halimunensis sp. nov., a new member of the class Ktedonobacteria from forest soil in a geothermal area.</title>
        <authorList>
            <person name="Rachmania M.K."/>
            <person name="Ningsih F."/>
            <person name="Sakai Y."/>
            <person name="Yabe S."/>
            <person name="Yokota A."/>
            <person name="Sjamsuridzal W."/>
        </authorList>
    </citation>
    <scope>NUCLEOTIDE SEQUENCE [LARGE SCALE GENOMIC DNA]</scope>
    <source>
        <strain evidence="7 8">S3.2.2.5</strain>
    </source>
</reference>
<keyword evidence="3" id="KW-0804">Transcription</keyword>
<name>A0ABQ6G2Q6_9CHLR</name>